<organism evidence="1">
    <name type="scientific">marine metagenome</name>
    <dbReference type="NCBI Taxonomy" id="408172"/>
    <lineage>
        <taxon>unclassified sequences</taxon>
        <taxon>metagenomes</taxon>
        <taxon>ecological metagenomes</taxon>
    </lineage>
</organism>
<gene>
    <name evidence="1" type="ORF">METZ01_LOCUS381082</name>
</gene>
<evidence type="ECO:0000313" key="1">
    <source>
        <dbReference type="EMBL" id="SVD28228.1"/>
    </source>
</evidence>
<dbReference type="AlphaFoldDB" id="A0A382U3H4"/>
<protein>
    <recommendedName>
        <fullName evidence="2">Glycosyl hydrolase family 98 putative carbohydrate-binding module domain-containing protein</fullName>
    </recommendedName>
</protein>
<feature type="non-terminal residue" evidence="1">
    <location>
        <position position="296"/>
    </location>
</feature>
<dbReference type="EMBL" id="UINC01140850">
    <property type="protein sequence ID" value="SVD28228.1"/>
    <property type="molecule type" value="Genomic_DNA"/>
</dbReference>
<proteinExistence type="predicted"/>
<accession>A0A382U3H4</accession>
<name>A0A382U3H4_9ZZZZ</name>
<evidence type="ECO:0008006" key="2">
    <source>
        <dbReference type="Google" id="ProtNLM"/>
    </source>
</evidence>
<feature type="non-terminal residue" evidence="1">
    <location>
        <position position="1"/>
    </location>
</feature>
<reference evidence="1" key="1">
    <citation type="submission" date="2018-05" db="EMBL/GenBank/DDBJ databases">
        <authorList>
            <person name="Lanie J.A."/>
            <person name="Ng W.-L."/>
            <person name="Kazmierczak K.M."/>
            <person name="Andrzejewski T.M."/>
            <person name="Davidsen T.M."/>
            <person name="Wayne K.J."/>
            <person name="Tettelin H."/>
            <person name="Glass J.I."/>
            <person name="Rusch D."/>
            <person name="Podicherti R."/>
            <person name="Tsui H.-C.T."/>
            <person name="Winkler M.E."/>
        </authorList>
    </citation>
    <scope>NUCLEOTIDE SEQUENCE</scope>
</reference>
<sequence>FVENFNQANISNVSEASANQEDFAGGVAKPAIFEHPLSEGDSRIEYTVELPTVEDNEKLIFYSFVGLRDGIDFDYPATKPDGVHFAIEIDGERVCNSFSLTCEWKENNVDLTRFAGDTRKISLITNAGESNDVSYDWALWGEPQLIKLIPQNLLIARNEKEPRLRCGIASVTVENESIDQETTVETLETGFVFEQDLLATEAIKQIPQQITCKKTPVHISLFVDQPVLEITVLGTQQALITENENFEVQCQVKNIGLAPITQANDASIGINKLKLKRGRSVQHIKHLSSGEKKILK</sequence>